<feature type="domain" description="U-box" evidence="9">
    <location>
        <begin position="297"/>
        <end position="371"/>
    </location>
</feature>
<evidence type="ECO:0000313" key="10">
    <source>
        <dbReference type="EMBL" id="RRT66564.1"/>
    </source>
</evidence>
<evidence type="ECO:0000259" key="9">
    <source>
        <dbReference type="PROSITE" id="PS51698"/>
    </source>
</evidence>
<dbReference type="FunFam" id="3.30.40.10:FF:000455">
    <property type="entry name" value="RING-type E3 ubiquitin transferase"/>
    <property type="match status" value="1"/>
</dbReference>
<dbReference type="InterPro" id="IPR045210">
    <property type="entry name" value="RING-Ubox_PUB"/>
</dbReference>
<feature type="compositionally biased region" description="Polar residues" evidence="8">
    <location>
        <begin position="787"/>
        <end position="799"/>
    </location>
</feature>
<protein>
    <recommendedName>
        <fullName evidence="3">RING-type E3 ubiquitin transferase</fullName>
        <ecNumber evidence="3">2.3.2.27</ecNumber>
    </recommendedName>
</protein>
<proteinExistence type="predicted"/>
<evidence type="ECO:0000256" key="3">
    <source>
        <dbReference type="ARBA" id="ARBA00012483"/>
    </source>
</evidence>
<comment type="pathway">
    <text evidence="2">Protein modification; protein ubiquitination.</text>
</comment>
<evidence type="ECO:0000256" key="8">
    <source>
        <dbReference type="SAM" id="MobiDB-lite"/>
    </source>
</evidence>
<name>A0A426ZRN4_ENSVE</name>
<dbReference type="InterPro" id="IPR003613">
    <property type="entry name" value="Ubox_domain"/>
</dbReference>
<dbReference type="EMBL" id="AMZH03005376">
    <property type="protein sequence ID" value="RRT66564.1"/>
    <property type="molecule type" value="Genomic_DNA"/>
</dbReference>
<dbReference type="SMART" id="SM00504">
    <property type="entry name" value="Ubox"/>
    <property type="match status" value="1"/>
</dbReference>
<evidence type="ECO:0000256" key="4">
    <source>
        <dbReference type="ARBA" id="ARBA00022679"/>
    </source>
</evidence>
<feature type="region of interest" description="Disordered" evidence="8">
    <location>
        <begin position="752"/>
        <end position="799"/>
    </location>
</feature>
<dbReference type="InterPro" id="IPR000225">
    <property type="entry name" value="Armadillo"/>
</dbReference>
<dbReference type="PROSITE" id="PS51698">
    <property type="entry name" value="U_BOX"/>
    <property type="match status" value="1"/>
</dbReference>
<dbReference type="UniPathway" id="UPA00143"/>
<dbReference type="Pfam" id="PF25368">
    <property type="entry name" value="PUB10_N"/>
    <property type="match status" value="1"/>
</dbReference>
<evidence type="ECO:0000256" key="2">
    <source>
        <dbReference type="ARBA" id="ARBA00004906"/>
    </source>
</evidence>
<keyword evidence="5" id="KW-0677">Repeat</keyword>
<accession>A0A426ZRN4</accession>
<dbReference type="GO" id="GO:0016567">
    <property type="term" value="P:protein ubiquitination"/>
    <property type="evidence" value="ECO:0007669"/>
    <property type="project" value="UniProtKB-UniPathway"/>
</dbReference>
<evidence type="ECO:0000256" key="6">
    <source>
        <dbReference type="ARBA" id="ARBA00022786"/>
    </source>
</evidence>
<dbReference type="PROSITE" id="PS50176">
    <property type="entry name" value="ARM_REPEAT"/>
    <property type="match status" value="1"/>
</dbReference>
<comment type="catalytic activity">
    <reaction evidence="1">
        <text>S-ubiquitinyl-[E2 ubiquitin-conjugating enzyme]-L-cysteine + [acceptor protein]-L-lysine = [E2 ubiquitin-conjugating enzyme]-L-cysteine + N(6)-ubiquitinyl-[acceptor protein]-L-lysine.</text>
        <dbReference type="EC" id="2.3.2.27"/>
    </reaction>
</comment>
<evidence type="ECO:0000313" key="11">
    <source>
        <dbReference type="Proteomes" id="UP000287651"/>
    </source>
</evidence>
<dbReference type="Gene3D" id="1.25.10.10">
    <property type="entry name" value="Leucine-rich Repeat Variant"/>
    <property type="match status" value="2"/>
</dbReference>
<keyword evidence="4" id="KW-0808">Transferase</keyword>
<dbReference type="AlphaFoldDB" id="A0A426ZRN4"/>
<feature type="compositionally biased region" description="Basic and acidic residues" evidence="8">
    <location>
        <begin position="776"/>
        <end position="785"/>
    </location>
</feature>
<dbReference type="SUPFAM" id="SSF57850">
    <property type="entry name" value="RING/U-box"/>
    <property type="match status" value="1"/>
</dbReference>
<evidence type="ECO:0000256" key="5">
    <source>
        <dbReference type="ARBA" id="ARBA00022737"/>
    </source>
</evidence>
<dbReference type="GO" id="GO:0061630">
    <property type="term" value="F:ubiquitin protein ligase activity"/>
    <property type="evidence" value="ECO:0007669"/>
    <property type="project" value="UniProtKB-EC"/>
</dbReference>
<dbReference type="InterPro" id="IPR013083">
    <property type="entry name" value="Znf_RING/FYVE/PHD"/>
</dbReference>
<keyword evidence="6" id="KW-0833">Ubl conjugation pathway</keyword>
<dbReference type="SMART" id="SM00185">
    <property type="entry name" value="ARM"/>
    <property type="match status" value="5"/>
</dbReference>
<dbReference type="PANTHER" id="PTHR23315:SF266">
    <property type="entry name" value="U-BOX DOMAIN-CONTAINING PROTEIN 17"/>
    <property type="match status" value="1"/>
</dbReference>
<dbReference type="FunFam" id="1.25.10.10:FF:000423">
    <property type="entry name" value="RING-type E3 ubiquitin transferase"/>
    <property type="match status" value="1"/>
</dbReference>
<dbReference type="Gene3D" id="3.30.40.10">
    <property type="entry name" value="Zinc/RING finger domain, C3HC4 (zinc finger)"/>
    <property type="match status" value="1"/>
</dbReference>
<dbReference type="SUPFAM" id="SSF48371">
    <property type="entry name" value="ARM repeat"/>
    <property type="match status" value="1"/>
</dbReference>
<sequence>MTSPLAFLYVRRRRPPLAGAFFAPGDLSVAALLHALAALSAEVACWPARSQRRNTRSLARVLRILAILFDSLKESFAPSPSSPLPPRFTPSAVLCLRELYIFVYRAKLLLEYCSQSSRLWLLMRSPQISGYFHDLSQELATLLEVLPVDDLRVAADVREQIELLRRQCRRSKLCLDPDEEDLRQKIQSFLGQFETMKVPDPVELRNTFFDRLGIHDARGCRMEIEFLEEQIFNQEEDVDTSVISGVIALTRYCRFVLFGFQEMEVARPFSDQGKMSRKRLLSQGSSVSQGNGDCSLTIPKDFCCPISLDLMKDPVVVSTGQTYDRASITQWIEEGHRTCPNSGQTLSNNRLVPNRVLRSLISQWCAAYGIPHETPDGADASAESIVAACTSKAATEANRATARILVQQLSVGSQESKTVAARELRLLAKTGKQNRSFIAEAGAIPLLCRLFGSTNLMAQQNAVTAILNISIHDGNKRRIMEEEGCLRLIVHVLRHGLTGEARENAAATLFSLSVVHDFKKTIVDEEGAVVGLAGLLIQGSQRGKKDAVMALFNLSTHSDTWCRMLDLGAVSALLEALRDESVAEEAAGALALLMRQPVVAQAVGGEDAAIASLVEMMKRGTSKRKENAVAALQEMCQRGGLPVTQKVASTPMLGGLIQTILFTGTKRARRKAALLAKMCQRCDSPAAMAYGREWSASGALARSSSSRGSSFRGRDASVSMSMAVQVPVLLLNLAEITDAVLHTASQRGTSRFPILSIRSEGNKGGRPRKNTSPNKTRKEADRLKDPPTSNDEASNSASQDEIIALFKRIQTSISKGRPVAPRRRNLKSQKEKKTGEPIPKDFKQEPARGVARPVSKFVKKSPIPSPSLVQDGKEVAEEHLQSVTRNKVADKQQQALTTDRESNVQNLDELKLLELKELAKRRGIKESRGTRMMVNQMSTCSKIKGFIRSSAEATRGCSTPMVVVTPYSVLSPFSLPSSDGIFLFFASSNRRMQDIKVQNLVLNISVG</sequence>
<dbReference type="Pfam" id="PF04564">
    <property type="entry name" value="U-box"/>
    <property type="match status" value="1"/>
</dbReference>
<comment type="caution">
    <text evidence="10">The sequence shown here is derived from an EMBL/GenBank/DDBJ whole genome shotgun (WGS) entry which is preliminary data.</text>
</comment>
<dbReference type="InterPro" id="IPR058678">
    <property type="entry name" value="ARM_PUB"/>
</dbReference>
<dbReference type="EC" id="2.3.2.27" evidence="3"/>
<organism evidence="10 11">
    <name type="scientific">Ensete ventricosum</name>
    <name type="common">Abyssinian banana</name>
    <name type="synonym">Musa ensete</name>
    <dbReference type="NCBI Taxonomy" id="4639"/>
    <lineage>
        <taxon>Eukaryota</taxon>
        <taxon>Viridiplantae</taxon>
        <taxon>Streptophyta</taxon>
        <taxon>Embryophyta</taxon>
        <taxon>Tracheophyta</taxon>
        <taxon>Spermatophyta</taxon>
        <taxon>Magnoliopsida</taxon>
        <taxon>Liliopsida</taxon>
        <taxon>Zingiberales</taxon>
        <taxon>Musaceae</taxon>
        <taxon>Ensete</taxon>
    </lineage>
</organism>
<dbReference type="InterPro" id="IPR057623">
    <property type="entry name" value="PUB12-19-like_N"/>
</dbReference>
<evidence type="ECO:0000256" key="7">
    <source>
        <dbReference type="PROSITE-ProRule" id="PRU00259"/>
    </source>
</evidence>
<dbReference type="CDD" id="cd16664">
    <property type="entry name" value="RING-Ubox_PUB"/>
    <property type="match status" value="1"/>
</dbReference>
<dbReference type="PANTHER" id="PTHR23315">
    <property type="entry name" value="U BOX DOMAIN-CONTAINING"/>
    <property type="match status" value="1"/>
</dbReference>
<feature type="repeat" description="ARM" evidence="7">
    <location>
        <begin position="442"/>
        <end position="484"/>
    </location>
</feature>
<dbReference type="InterPro" id="IPR011989">
    <property type="entry name" value="ARM-like"/>
</dbReference>
<evidence type="ECO:0000256" key="1">
    <source>
        <dbReference type="ARBA" id="ARBA00000900"/>
    </source>
</evidence>
<reference evidence="10 11" key="1">
    <citation type="journal article" date="2014" name="Agronomy (Basel)">
        <title>A Draft Genome Sequence for Ensete ventricosum, the Drought-Tolerant Tree Against Hunger.</title>
        <authorList>
            <person name="Harrison J."/>
            <person name="Moore K.A."/>
            <person name="Paszkiewicz K."/>
            <person name="Jones T."/>
            <person name="Grant M."/>
            <person name="Ambacheew D."/>
            <person name="Muzemil S."/>
            <person name="Studholme D.J."/>
        </authorList>
    </citation>
    <scope>NUCLEOTIDE SEQUENCE [LARGE SCALE GENOMIC DNA]</scope>
</reference>
<feature type="region of interest" description="Disordered" evidence="8">
    <location>
        <begin position="813"/>
        <end position="849"/>
    </location>
</feature>
<feature type="compositionally biased region" description="Basic and acidic residues" evidence="8">
    <location>
        <begin position="828"/>
        <end position="846"/>
    </location>
</feature>
<gene>
    <name evidence="10" type="ORF">B296_00007899</name>
</gene>
<dbReference type="Pfam" id="PF25598">
    <property type="entry name" value="ARM_PUB"/>
    <property type="match status" value="1"/>
</dbReference>
<dbReference type="InterPro" id="IPR016024">
    <property type="entry name" value="ARM-type_fold"/>
</dbReference>
<dbReference type="Proteomes" id="UP000287651">
    <property type="component" value="Unassembled WGS sequence"/>
</dbReference>